<evidence type="ECO:0000256" key="5">
    <source>
        <dbReference type="ARBA" id="ARBA00023125"/>
    </source>
</evidence>
<comment type="subcellular location">
    <subcellularLocation>
        <location evidence="7">Cytoplasm</location>
        <location evidence="7">Nucleoid</location>
    </subcellularLocation>
</comment>
<proteinExistence type="inferred from homology"/>
<dbReference type="GO" id="GO:0003700">
    <property type="term" value="F:DNA-binding transcription factor activity"/>
    <property type="evidence" value="ECO:0007669"/>
    <property type="project" value="UniProtKB-UniRule"/>
</dbReference>
<dbReference type="PANTHER" id="PTHR34701">
    <property type="entry name" value="TRANSCRIPTIONAL REGULATOR MRAZ"/>
    <property type="match status" value="1"/>
</dbReference>
<sequence>MVFRGRYSRNLDQKGRLMLPPELRSALPAEKDAGPESSGAAFVLTTYDGCLAAFPWKDWTELEEKFMRIPNPSPRVRAFRRLVIGGAERHVPDAQGRILLSPDHRAYAGLEREATILGLVDRFEIWNPAALRASMAPENLEGVTEELAASGIDFSL</sequence>
<dbReference type="CDD" id="cd16321">
    <property type="entry name" value="MraZ_C"/>
    <property type="match status" value="1"/>
</dbReference>
<accession>A0A921AUY1</accession>
<evidence type="ECO:0000256" key="7">
    <source>
        <dbReference type="HAMAP-Rule" id="MF_01008"/>
    </source>
</evidence>
<dbReference type="InterPro" id="IPR035642">
    <property type="entry name" value="MraZ_N"/>
</dbReference>
<dbReference type="GO" id="GO:2000143">
    <property type="term" value="P:negative regulation of DNA-templated transcription initiation"/>
    <property type="evidence" value="ECO:0007669"/>
    <property type="project" value="TreeGrafter"/>
</dbReference>
<dbReference type="PROSITE" id="PS51740">
    <property type="entry name" value="SPOVT_ABRB"/>
    <property type="match status" value="1"/>
</dbReference>
<dbReference type="SUPFAM" id="SSF89447">
    <property type="entry name" value="AbrB/MazE/MraZ-like"/>
    <property type="match status" value="1"/>
</dbReference>
<reference evidence="9" key="1">
    <citation type="journal article" date="2021" name="PeerJ">
        <title>Extensive microbial diversity within the chicken gut microbiome revealed by metagenomics and culture.</title>
        <authorList>
            <person name="Gilroy R."/>
            <person name="Ravi A."/>
            <person name="Getino M."/>
            <person name="Pursley I."/>
            <person name="Horton D.L."/>
            <person name="Alikhan N.F."/>
            <person name="Baker D."/>
            <person name="Gharbi K."/>
            <person name="Hall N."/>
            <person name="Watson M."/>
            <person name="Adriaenssens E.M."/>
            <person name="Foster-Nyarko E."/>
            <person name="Jarju S."/>
            <person name="Secka A."/>
            <person name="Antonio M."/>
            <person name="Oren A."/>
            <person name="Chaudhuri R.R."/>
            <person name="La Ragione R."/>
            <person name="Hildebrand F."/>
            <person name="Pallen M.J."/>
        </authorList>
    </citation>
    <scope>NUCLEOTIDE SEQUENCE</scope>
    <source>
        <strain evidence="9">ChiGjej2B2-19336</strain>
    </source>
</reference>
<dbReference type="GO" id="GO:0000976">
    <property type="term" value="F:transcription cis-regulatory region binding"/>
    <property type="evidence" value="ECO:0007669"/>
    <property type="project" value="TreeGrafter"/>
</dbReference>
<dbReference type="InterPro" id="IPR035644">
    <property type="entry name" value="MraZ_C"/>
</dbReference>
<evidence type="ECO:0000256" key="2">
    <source>
        <dbReference type="ARBA" id="ARBA00022490"/>
    </source>
</evidence>
<dbReference type="RefSeq" id="WP_304120485.1">
    <property type="nucleotide sequence ID" value="NZ_DYZA01000024.1"/>
</dbReference>
<name>A0A921AUY1_9BACT</name>
<keyword evidence="4 7" id="KW-0805">Transcription regulation</keyword>
<keyword evidence="2 7" id="KW-0963">Cytoplasm</keyword>
<dbReference type="InterPro" id="IPR020603">
    <property type="entry name" value="MraZ_dom"/>
</dbReference>
<dbReference type="Proteomes" id="UP000698963">
    <property type="component" value="Unassembled WGS sequence"/>
</dbReference>
<dbReference type="HAMAP" id="MF_01008">
    <property type="entry name" value="MraZ"/>
    <property type="match status" value="1"/>
</dbReference>
<dbReference type="Gene3D" id="3.40.1550.20">
    <property type="entry name" value="Transcriptional regulator MraZ domain"/>
    <property type="match status" value="1"/>
</dbReference>
<keyword evidence="3" id="KW-0677">Repeat</keyword>
<dbReference type="GO" id="GO:0009295">
    <property type="term" value="C:nucleoid"/>
    <property type="evidence" value="ECO:0007669"/>
    <property type="project" value="UniProtKB-SubCell"/>
</dbReference>
<evidence type="ECO:0000313" key="9">
    <source>
        <dbReference type="EMBL" id="HJD96277.1"/>
    </source>
</evidence>
<comment type="similarity">
    <text evidence="7">Belongs to the MraZ family.</text>
</comment>
<dbReference type="InterPro" id="IPR007159">
    <property type="entry name" value="SpoVT-AbrB_dom"/>
</dbReference>
<evidence type="ECO:0000256" key="4">
    <source>
        <dbReference type="ARBA" id="ARBA00023015"/>
    </source>
</evidence>
<dbReference type="EMBL" id="DYZA01000024">
    <property type="protein sequence ID" value="HJD96277.1"/>
    <property type="molecule type" value="Genomic_DNA"/>
</dbReference>
<comment type="subunit">
    <text evidence="7">Forms oligomers.</text>
</comment>
<dbReference type="AlphaFoldDB" id="A0A921AUY1"/>
<dbReference type="Pfam" id="PF02381">
    <property type="entry name" value="MraZ"/>
    <property type="match status" value="2"/>
</dbReference>
<dbReference type="GO" id="GO:0005737">
    <property type="term" value="C:cytoplasm"/>
    <property type="evidence" value="ECO:0007669"/>
    <property type="project" value="UniProtKB-UniRule"/>
</dbReference>
<gene>
    <name evidence="7" type="primary">mraZ</name>
    <name evidence="9" type="ORF">K8W16_01335</name>
</gene>
<dbReference type="InterPro" id="IPR003444">
    <property type="entry name" value="MraZ"/>
</dbReference>
<organism evidence="9 10">
    <name type="scientific">Mailhella massiliensis</name>
    <dbReference type="NCBI Taxonomy" id="1903261"/>
    <lineage>
        <taxon>Bacteria</taxon>
        <taxon>Pseudomonadati</taxon>
        <taxon>Thermodesulfobacteriota</taxon>
        <taxon>Desulfovibrionia</taxon>
        <taxon>Desulfovibrionales</taxon>
        <taxon>Desulfovibrionaceae</taxon>
        <taxon>Mailhella</taxon>
    </lineage>
</organism>
<reference evidence="9" key="2">
    <citation type="submission" date="2021-09" db="EMBL/GenBank/DDBJ databases">
        <authorList>
            <person name="Gilroy R."/>
        </authorList>
    </citation>
    <scope>NUCLEOTIDE SEQUENCE</scope>
    <source>
        <strain evidence="9">ChiGjej2B2-19336</strain>
    </source>
</reference>
<dbReference type="InterPro" id="IPR037914">
    <property type="entry name" value="SpoVT-AbrB_sf"/>
</dbReference>
<evidence type="ECO:0000256" key="3">
    <source>
        <dbReference type="ARBA" id="ARBA00022737"/>
    </source>
</evidence>
<keyword evidence="6 7" id="KW-0804">Transcription</keyword>
<dbReference type="InterPro" id="IPR038619">
    <property type="entry name" value="MraZ_sf"/>
</dbReference>
<evidence type="ECO:0000259" key="8">
    <source>
        <dbReference type="PROSITE" id="PS51740"/>
    </source>
</evidence>
<evidence type="ECO:0000256" key="6">
    <source>
        <dbReference type="ARBA" id="ARBA00023163"/>
    </source>
</evidence>
<dbReference type="CDD" id="cd16320">
    <property type="entry name" value="MraZ_N"/>
    <property type="match status" value="1"/>
</dbReference>
<keyword evidence="5 7" id="KW-0238">DNA-binding</keyword>
<comment type="caution">
    <text evidence="9">The sequence shown here is derived from an EMBL/GenBank/DDBJ whole genome shotgun (WGS) entry which is preliminary data.</text>
</comment>
<feature type="domain" description="SpoVT-AbrB" evidence="8">
    <location>
        <begin position="87"/>
        <end position="130"/>
    </location>
</feature>
<protein>
    <recommendedName>
        <fullName evidence="1 7">Transcriptional regulator MraZ</fullName>
    </recommendedName>
</protein>
<evidence type="ECO:0000313" key="10">
    <source>
        <dbReference type="Proteomes" id="UP000698963"/>
    </source>
</evidence>
<dbReference type="PANTHER" id="PTHR34701:SF1">
    <property type="entry name" value="TRANSCRIPTIONAL REGULATOR MRAZ"/>
    <property type="match status" value="1"/>
</dbReference>
<evidence type="ECO:0000256" key="1">
    <source>
        <dbReference type="ARBA" id="ARBA00013860"/>
    </source>
</evidence>